<keyword evidence="5" id="KW-0408">Iron</keyword>
<reference evidence="9 10" key="1">
    <citation type="submission" date="2018-01" db="EMBL/GenBank/DDBJ databases">
        <title>Saezia sanguinis gen. nov., sp. nov., in the order Burkholderiales isolated from human blood.</title>
        <authorList>
            <person name="Medina-Pascual M.J."/>
            <person name="Valdezate S."/>
            <person name="Monzon S."/>
            <person name="Cuesta I."/>
            <person name="Carrasco G."/>
            <person name="Villalon P."/>
            <person name="Saez-Nieto J.A."/>
        </authorList>
    </citation>
    <scope>NUCLEOTIDE SEQUENCE [LARGE SCALE GENOMIC DNA]</scope>
    <source>
        <strain evidence="9 10">CNM695-12</strain>
    </source>
</reference>
<dbReference type="Pfam" id="PF12801">
    <property type="entry name" value="Fer4_5"/>
    <property type="match status" value="2"/>
</dbReference>
<organism evidence="9 10">
    <name type="scientific">Saezia sanguinis</name>
    <dbReference type="NCBI Taxonomy" id="1965230"/>
    <lineage>
        <taxon>Bacteria</taxon>
        <taxon>Pseudomonadati</taxon>
        <taxon>Pseudomonadota</taxon>
        <taxon>Betaproteobacteria</taxon>
        <taxon>Burkholderiales</taxon>
        <taxon>Saeziaceae</taxon>
        <taxon>Saezia</taxon>
    </lineage>
</organism>
<dbReference type="GO" id="GO:0005886">
    <property type="term" value="C:plasma membrane"/>
    <property type="evidence" value="ECO:0007669"/>
    <property type="project" value="TreeGrafter"/>
</dbReference>
<protein>
    <submittedName>
        <fullName evidence="9">Electron transport protein YccM</fullName>
    </submittedName>
</protein>
<keyword evidence="3" id="KW-0479">Metal-binding</keyword>
<name>A0A433SAX7_9BURK</name>
<keyword evidence="7" id="KW-0472">Membrane</keyword>
<dbReference type="GO" id="GO:0051539">
    <property type="term" value="F:4 iron, 4 sulfur cluster binding"/>
    <property type="evidence" value="ECO:0007669"/>
    <property type="project" value="UniProtKB-KW"/>
</dbReference>
<dbReference type="PROSITE" id="PS00198">
    <property type="entry name" value="4FE4S_FER_1"/>
    <property type="match status" value="1"/>
</dbReference>
<dbReference type="AlphaFoldDB" id="A0A433SAX7"/>
<sequence precursor="true">MANAPQHAGREAQEKFGWFYSHRFLLLRRLSQLFILMLFLSGPIWGLWILKGNYSSSLFLDTIPITDPLVMLQSLVTGYWPEFTVLLGAIIVLVFYSVVASRVFCSWVCPFNPVADLAAWLRRKLNIRTHITISRKLRYFILIAVLAGSAVSGVLVWEWLNPVATLGRGIISSAGQAANFDSVWRLLVFGFGAGLWVLLTIFLLDLLVLKHGWCGHLCPIGALYSALGSKSVIHVAADKRDACNKCMDCVNICPEAHVLTKPVFGKQDSPLVLSSECTRCGRCIDVCSQKVFSIQTKFYQPGDQK</sequence>
<comment type="caution">
    <text evidence="9">The sequence shown here is derived from an EMBL/GenBank/DDBJ whole genome shotgun (WGS) entry which is preliminary data.</text>
</comment>
<evidence type="ECO:0000313" key="9">
    <source>
        <dbReference type="EMBL" id="RUS65804.1"/>
    </source>
</evidence>
<dbReference type="SUPFAM" id="SSF54862">
    <property type="entry name" value="4Fe-4S ferredoxins"/>
    <property type="match status" value="1"/>
</dbReference>
<accession>A0A433SAX7</accession>
<feature type="transmembrane region" description="Helical" evidence="7">
    <location>
        <begin position="137"/>
        <end position="157"/>
    </location>
</feature>
<dbReference type="Gene3D" id="3.30.70.20">
    <property type="match status" value="1"/>
</dbReference>
<feature type="domain" description="4Fe-4S ferredoxin-type" evidence="8">
    <location>
        <begin position="233"/>
        <end position="262"/>
    </location>
</feature>
<feature type="transmembrane region" description="Helical" evidence="7">
    <location>
        <begin position="33"/>
        <end position="50"/>
    </location>
</feature>
<dbReference type="OrthoDB" id="9784262at2"/>
<keyword evidence="7" id="KW-0812">Transmembrane</keyword>
<keyword evidence="2" id="KW-0004">4Fe-4S</keyword>
<feature type="domain" description="4Fe-4S ferredoxin-type" evidence="8">
    <location>
        <begin position="268"/>
        <end position="297"/>
    </location>
</feature>
<dbReference type="Pfam" id="PF12838">
    <property type="entry name" value="Fer4_7"/>
    <property type="match status" value="1"/>
</dbReference>
<evidence type="ECO:0000256" key="1">
    <source>
        <dbReference type="ARBA" id="ARBA00022448"/>
    </source>
</evidence>
<dbReference type="GO" id="GO:0046872">
    <property type="term" value="F:metal ion binding"/>
    <property type="evidence" value="ECO:0007669"/>
    <property type="project" value="UniProtKB-KW"/>
</dbReference>
<evidence type="ECO:0000256" key="2">
    <source>
        <dbReference type="ARBA" id="ARBA00022485"/>
    </source>
</evidence>
<proteinExistence type="predicted"/>
<keyword evidence="4" id="KW-0249">Electron transport</keyword>
<dbReference type="EMBL" id="PQSP01000009">
    <property type="protein sequence ID" value="RUS65804.1"/>
    <property type="molecule type" value="Genomic_DNA"/>
</dbReference>
<evidence type="ECO:0000259" key="8">
    <source>
        <dbReference type="PROSITE" id="PS51379"/>
    </source>
</evidence>
<evidence type="ECO:0000313" key="10">
    <source>
        <dbReference type="Proteomes" id="UP000286947"/>
    </source>
</evidence>
<dbReference type="RefSeq" id="WP_126980812.1">
    <property type="nucleotide sequence ID" value="NZ_PQSP01000009.1"/>
</dbReference>
<evidence type="ECO:0000256" key="4">
    <source>
        <dbReference type="ARBA" id="ARBA00022982"/>
    </source>
</evidence>
<gene>
    <name evidence="9" type="primary">yccM</name>
    <name evidence="9" type="ORF">CUZ56_02649</name>
</gene>
<keyword evidence="10" id="KW-1185">Reference proteome</keyword>
<keyword evidence="6" id="KW-0411">Iron-sulfur</keyword>
<dbReference type="InterPro" id="IPR017900">
    <property type="entry name" value="4Fe4S_Fe_S_CS"/>
</dbReference>
<feature type="transmembrane region" description="Helical" evidence="7">
    <location>
        <begin position="186"/>
        <end position="209"/>
    </location>
</feature>
<dbReference type="Proteomes" id="UP000286947">
    <property type="component" value="Unassembled WGS sequence"/>
</dbReference>
<dbReference type="PANTHER" id="PTHR30176">
    <property type="entry name" value="FERREDOXIN-TYPE PROTEIN NAPH"/>
    <property type="match status" value="1"/>
</dbReference>
<evidence type="ECO:0000256" key="5">
    <source>
        <dbReference type="ARBA" id="ARBA00023004"/>
    </source>
</evidence>
<dbReference type="InterPro" id="IPR051684">
    <property type="entry name" value="Electron_Trans/Redox"/>
</dbReference>
<evidence type="ECO:0000256" key="6">
    <source>
        <dbReference type="ARBA" id="ARBA00023014"/>
    </source>
</evidence>
<keyword evidence="1" id="KW-0813">Transport</keyword>
<dbReference type="InterPro" id="IPR017896">
    <property type="entry name" value="4Fe4S_Fe-S-bd"/>
</dbReference>
<keyword evidence="7" id="KW-1133">Transmembrane helix</keyword>
<dbReference type="NCBIfam" id="NF007013">
    <property type="entry name" value="PRK09477.1"/>
    <property type="match status" value="1"/>
</dbReference>
<dbReference type="PROSITE" id="PS51379">
    <property type="entry name" value="4FE4S_FER_2"/>
    <property type="match status" value="2"/>
</dbReference>
<feature type="transmembrane region" description="Helical" evidence="7">
    <location>
        <begin position="79"/>
        <end position="99"/>
    </location>
</feature>
<evidence type="ECO:0000256" key="3">
    <source>
        <dbReference type="ARBA" id="ARBA00022723"/>
    </source>
</evidence>
<evidence type="ECO:0000256" key="7">
    <source>
        <dbReference type="SAM" id="Phobius"/>
    </source>
</evidence>
<dbReference type="PANTHER" id="PTHR30176:SF3">
    <property type="entry name" value="FERREDOXIN-TYPE PROTEIN NAPH"/>
    <property type="match status" value="1"/>
</dbReference>